<accession>A0A2H6KFQ1</accession>
<reference evidence="1 2" key="1">
    <citation type="journal article" date="2017" name="BMC Genomics">
        <title>Whole-genome assembly of Babesia ovata and comparative genomics between closely related pathogens.</title>
        <authorList>
            <person name="Yamagishi J."/>
            <person name="Asada M."/>
            <person name="Hakimi H."/>
            <person name="Tanaka T.Q."/>
            <person name="Sugimoto C."/>
            <person name="Kawazu S."/>
        </authorList>
    </citation>
    <scope>NUCLEOTIDE SEQUENCE [LARGE SCALE GENOMIC DNA]</scope>
    <source>
        <strain evidence="1 2">Miyake</strain>
    </source>
</reference>
<proteinExistence type="predicted"/>
<sequence>MHCNVEAEGHKTHECHLSHAIIKSLAHEFIFGLDPHFYVGDQREHKHENCEYYQKRIEVGRIQKTFCRLVHNFSLLFAVRPIDVYVQAYGVIQVIHSQTYLSFPTEVRYWQSPPPHFGERYLLESHFVRYMRR</sequence>
<comment type="caution">
    <text evidence="1">The sequence shown here is derived from an EMBL/GenBank/DDBJ whole genome shotgun (WGS) entry which is preliminary data.</text>
</comment>
<dbReference type="Proteomes" id="UP000236319">
    <property type="component" value="Unassembled WGS sequence"/>
</dbReference>
<dbReference type="EMBL" id="BDSA01000003">
    <property type="protein sequence ID" value="GBE61822.1"/>
    <property type="molecule type" value="Genomic_DNA"/>
</dbReference>
<evidence type="ECO:0000313" key="2">
    <source>
        <dbReference type="Proteomes" id="UP000236319"/>
    </source>
</evidence>
<organism evidence="1 2">
    <name type="scientific">Babesia ovata</name>
    <dbReference type="NCBI Taxonomy" id="189622"/>
    <lineage>
        <taxon>Eukaryota</taxon>
        <taxon>Sar</taxon>
        <taxon>Alveolata</taxon>
        <taxon>Apicomplexa</taxon>
        <taxon>Aconoidasida</taxon>
        <taxon>Piroplasmida</taxon>
        <taxon>Babesiidae</taxon>
        <taxon>Babesia</taxon>
    </lineage>
</organism>
<dbReference type="VEuPathDB" id="PiroplasmaDB:BOVATA_033150"/>
<evidence type="ECO:0000313" key="1">
    <source>
        <dbReference type="EMBL" id="GBE61822.1"/>
    </source>
</evidence>
<dbReference type="AlphaFoldDB" id="A0A2H6KFQ1"/>
<name>A0A2H6KFQ1_9APIC</name>
<dbReference type="RefSeq" id="XP_028868065.1">
    <property type="nucleotide sequence ID" value="XM_029012232.1"/>
</dbReference>
<protein>
    <submittedName>
        <fullName evidence="1">Uncharacterized protein</fullName>
    </submittedName>
</protein>
<keyword evidence="2" id="KW-1185">Reference proteome</keyword>
<dbReference type="GeneID" id="39875592"/>
<gene>
    <name evidence="1" type="ORF">BOVATA_033150</name>
</gene>